<dbReference type="AlphaFoldDB" id="A0A2P2PPL5"/>
<dbReference type="EMBL" id="GGEC01076193">
    <property type="protein sequence ID" value="MBX56677.1"/>
    <property type="molecule type" value="Transcribed_RNA"/>
</dbReference>
<sequence>MFGRSHSISCIKYQIIQADNYHSTDYMNPRQIFTLHIMNKHVYPQ</sequence>
<evidence type="ECO:0000313" key="1">
    <source>
        <dbReference type="EMBL" id="MBX56677.1"/>
    </source>
</evidence>
<accession>A0A2P2PPL5</accession>
<proteinExistence type="predicted"/>
<name>A0A2P2PPL5_RHIMU</name>
<protein>
    <submittedName>
        <fullName evidence="1">Uncharacterized protein</fullName>
    </submittedName>
</protein>
<organism evidence="1">
    <name type="scientific">Rhizophora mucronata</name>
    <name type="common">Asiatic mangrove</name>
    <dbReference type="NCBI Taxonomy" id="61149"/>
    <lineage>
        <taxon>Eukaryota</taxon>
        <taxon>Viridiplantae</taxon>
        <taxon>Streptophyta</taxon>
        <taxon>Embryophyta</taxon>
        <taxon>Tracheophyta</taxon>
        <taxon>Spermatophyta</taxon>
        <taxon>Magnoliopsida</taxon>
        <taxon>eudicotyledons</taxon>
        <taxon>Gunneridae</taxon>
        <taxon>Pentapetalae</taxon>
        <taxon>rosids</taxon>
        <taxon>fabids</taxon>
        <taxon>Malpighiales</taxon>
        <taxon>Rhizophoraceae</taxon>
        <taxon>Rhizophora</taxon>
    </lineage>
</organism>
<reference evidence="1" key="1">
    <citation type="submission" date="2018-02" db="EMBL/GenBank/DDBJ databases">
        <title>Rhizophora mucronata_Transcriptome.</title>
        <authorList>
            <person name="Meera S.P."/>
            <person name="Sreeshan A."/>
            <person name="Augustine A."/>
        </authorList>
    </citation>
    <scope>NUCLEOTIDE SEQUENCE</scope>
    <source>
        <tissue evidence="1">Leaf</tissue>
    </source>
</reference>